<protein>
    <submittedName>
        <fullName evidence="2">Uncharacterized protein</fullName>
    </submittedName>
</protein>
<proteinExistence type="predicted"/>
<gene>
    <name evidence="2" type="ORF">ACFFFR_04665</name>
</gene>
<keyword evidence="3" id="KW-1185">Reference proteome</keyword>
<keyword evidence="1" id="KW-0812">Transmembrane</keyword>
<reference evidence="2 3" key="1">
    <citation type="submission" date="2024-09" db="EMBL/GenBank/DDBJ databases">
        <authorList>
            <person name="Sun Q."/>
            <person name="Mori K."/>
        </authorList>
    </citation>
    <scope>NUCLEOTIDE SEQUENCE [LARGE SCALE GENOMIC DNA]</scope>
    <source>
        <strain evidence="2 3">NCAIM B.02604</strain>
    </source>
</reference>
<dbReference type="Proteomes" id="UP001589862">
    <property type="component" value="Unassembled WGS sequence"/>
</dbReference>
<accession>A0ABV6PAP4</accession>
<dbReference type="EMBL" id="JBHLUB010000023">
    <property type="protein sequence ID" value="MFC0581676.1"/>
    <property type="molecule type" value="Genomic_DNA"/>
</dbReference>
<evidence type="ECO:0000313" key="2">
    <source>
        <dbReference type="EMBL" id="MFC0581676.1"/>
    </source>
</evidence>
<feature type="transmembrane region" description="Helical" evidence="1">
    <location>
        <begin position="20"/>
        <end position="39"/>
    </location>
</feature>
<sequence>MKYKAITRWQRPWRKYFWRWVLIAPPFAVLAGYLEWWIVNSPLDAWWDEFLALFGV</sequence>
<evidence type="ECO:0000256" key="1">
    <source>
        <dbReference type="SAM" id="Phobius"/>
    </source>
</evidence>
<dbReference type="RefSeq" id="WP_377458364.1">
    <property type="nucleotide sequence ID" value="NZ_JBHLUB010000023.1"/>
</dbReference>
<evidence type="ECO:0000313" key="3">
    <source>
        <dbReference type="Proteomes" id="UP001589862"/>
    </source>
</evidence>
<organism evidence="2 3">
    <name type="scientific">Micrococcoides hystricis</name>
    <dbReference type="NCBI Taxonomy" id="1572761"/>
    <lineage>
        <taxon>Bacteria</taxon>
        <taxon>Bacillati</taxon>
        <taxon>Actinomycetota</taxon>
        <taxon>Actinomycetes</taxon>
        <taxon>Micrococcales</taxon>
        <taxon>Micrococcaceae</taxon>
        <taxon>Micrococcoides</taxon>
    </lineage>
</organism>
<comment type="caution">
    <text evidence="2">The sequence shown here is derived from an EMBL/GenBank/DDBJ whole genome shotgun (WGS) entry which is preliminary data.</text>
</comment>
<keyword evidence="1" id="KW-0472">Membrane</keyword>
<keyword evidence="1" id="KW-1133">Transmembrane helix</keyword>
<name>A0ABV6PAP4_9MICC</name>